<protein>
    <submittedName>
        <fullName evidence="1">Uncharacterized protein</fullName>
    </submittedName>
</protein>
<organism evidence="1 2">
    <name type="scientific">Trifolium pratense</name>
    <name type="common">Red clover</name>
    <dbReference type="NCBI Taxonomy" id="57577"/>
    <lineage>
        <taxon>Eukaryota</taxon>
        <taxon>Viridiplantae</taxon>
        <taxon>Streptophyta</taxon>
        <taxon>Embryophyta</taxon>
        <taxon>Tracheophyta</taxon>
        <taxon>Spermatophyta</taxon>
        <taxon>Magnoliopsida</taxon>
        <taxon>eudicotyledons</taxon>
        <taxon>Gunneridae</taxon>
        <taxon>Pentapetalae</taxon>
        <taxon>rosids</taxon>
        <taxon>fabids</taxon>
        <taxon>Fabales</taxon>
        <taxon>Fabaceae</taxon>
        <taxon>Papilionoideae</taxon>
        <taxon>50 kb inversion clade</taxon>
        <taxon>NPAAA clade</taxon>
        <taxon>Hologalegina</taxon>
        <taxon>IRL clade</taxon>
        <taxon>Trifolieae</taxon>
        <taxon>Trifolium</taxon>
    </lineage>
</organism>
<accession>A0ACB0L6G7</accession>
<name>A0ACB0L6G7_TRIPR</name>
<dbReference type="EMBL" id="CASHSV030000409">
    <property type="protein sequence ID" value="CAJ2664051.1"/>
    <property type="molecule type" value="Genomic_DNA"/>
</dbReference>
<gene>
    <name evidence="1" type="ORF">MILVUS5_LOCUS29358</name>
</gene>
<reference evidence="1" key="1">
    <citation type="submission" date="2023-10" db="EMBL/GenBank/DDBJ databases">
        <authorList>
            <person name="Rodriguez Cubillos JULIANA M."/>
            <person name="De Vega J."/>
        </authorList>
    </citation>
    <scope>NUCLEOTIDE SEQUENCE</scope>
</reference>
<dbReference type="Proteomes" id="UP001177021">
    <property type="component" value="Unassembled WGS sequence"/>
</dbReference>
<evidence type="ECO:0000313" key="2">
    <source>
        <dbReference type="Proteomes" id="UP001177021"/>
    </source>
</evidence>
<keyword evidence="2" id="KW-1185">Reference proteome</keyword>
<sequence>MVLHMVTLLKLHLQLTKPAVGVSTSIICVLKLLMGFRFFKDEALYQSRLFLFRLSQIAFNSEPQISNIARMERAFRLIFPTHVAVTPSINSTSSQSEDQELQNEREEMFYSLSMLAL</sequence>
<comment type="caution">
    <text evidence="1">The sequence shown here is derived from an EMBL/GenBank/DDBJ whole genome shotgun (WGS) entry which is preliminary data.</text>
</comment>
<evidence type="ECO:0000313" key="1">
    <source>
        <dbReference type="EMBL" id="CAJ2664051.1"/>
    </source>
</evidence>
<proteinExistence type="predicted"/>